<dbReference type="PANTHER" id="PTHR43364">
    <property type="entry name" value="NADH-SPECIFIC METHYLGLYOXAL REDUCTASE-RELATED"/>
    <property type="match status" value="1"/>
</dbReference>
<comment type="caution">
    <text evidence="2">The sequence shown here is derived from an EMBL/GenBank/DDBJ whole genome shotgun (WGS) entry which is preliminary data.</text>
</comment>
<proteinExistence type="predicted"/>
<reference evidence="3" key="1">
    <citation type="journal article" date="2019" name="Int. J. Syst. Evol. Microbiol.">
        <title>Halobacteriovorax valvorus sp. nov., a novel prokaryotic predator isolated from coastal seawater of China.</title>
        <authorList>
            <person name="Chen M.-X."/>
        </authorList>
    </citation>
    <scope>NUCLEOTIDE SEQUENCE [LARGE SCALE GENOMIC DNA]</scope>
    <source>
        <strain evidence="3">BL9</strain>
    </source>
</reference>
<dbReference type="RefSeq" id="WP_115363228.1">
    <property type="nucleotide sequence ID" value="NZ_QDKL01000003.1"/>
</dbReference>
<sequence>MQQNQLGNSQIKVSKICLGTMTWGEQNTQEEAHEQLDMALEYGVNFIDTAEMYPVPGRKETYTKTEQYIGTWDKMQTKRDQFVLASKVAGPGSMDSYIRESEIRKTPFSKSDIKTACEASLKRLKTDYLDLYQIHWPARVTNFFGRLNYEHFTPEIEVSFRERVEAIGELIKEGKIRTWGLSNETPWGVMQYLNAAKECGVDAPVSIQNPYSLLNRSFEVGLSEMAIREKVGLLAYSPLAFGALSGKYLGGAKPEGARLTIFGEYFTRYSSEHAANAIREYATLANDVGLTPATLAQAFVNDREFTTSNIIGATNLEQLRENLASSEITLDTETLQRIEDIHKIFTIPCP</sequence>
<dbReference type="PANTHER" id="PTHR43364:SF17">
    <property type="entry name" value="ALDO KETO REDUCTASE"/>
    <property type="match status" value="1"/>
</dbReference>
<dbReference type="Gene3D" id="3.20.20.100">
    <property type="entry name" value="NADP-dependent oxidoreductase domain"/>
    <property type="match status" value="1"/>
</dbReference>
<evidence type="ECO:0000259" key="1">
    <source>
        <dbReference type="Pfam" id="PF00248"/>
    </source>
</evidence>
<dbReference type="InterPro" id="IPR036812">
    <property type="entry name" value="NAD(P)_OxRdtase_dom_sf"/>
</dbReference>
<organism evidence="2 3">
    <name type="scientific">Halobacteriovorax vibrionivorans</name>
    <dbReference type="NCBI Taxonomy" id="2152716"/>
    <lineage>
        <taxon>Bacteria</taxon>
        <taxon>Pseudomonadati</taxon>
        <taxon>Bdellovibrionota</taxon>
        <taxon>Bacteriovoracia</taxon>
        <taxon>Bacteriovoracales</taxon>
        <taxon>Halobacteriovoraceae</taxon>
        <taxon>Halobacteriovorax</taxon>
    </lineage>
</organism>
<evidence type="ECO:0000313" key="2">
    <source>
        <dbReference type="EMBL" id="RZF20931.1"/>
    </source>
</evidence>
<accession>A0ABY0ID91</accession>
<protein>
    <submittedName>
        <fullName evidence="2">Aldo/keto reductase</fullName>
    </submittedName>
</protein>
<gene>
    <name evidence="2" type="ORF">DAY19_13175</name>
</gene>
<name>A0ABY0ID91_9BACT</name>
<dbReference type="InterPro" id="IPR023210">
    <property type="entry name" value="NADP_OxRdtase_dom"/>
</dbReference>
<dbReference type="SUPFAM" id="SSF51430">
    <property type="entry name" value="NAD(P)-linked oxidoreductase"/>
    <property type="match status" value="1"/>
</dbReference>
<dbReference type="Pfam" id="PF00248">
    <property type="entry name" value="Aldo_ket_red"/>
    <property type="match status" value="1"/>
</dbReference>
<feature type="domain" description="NADP-dependent oxidoreductase" evidence="1">
    <location>
        <begin position="15"/>
        <end position="341"/>
    </location>
</feature>
<dbReference type="InterPro" id="IPR050523">
    <property type="entry name" value="AKR_Detox_Biosynth"/>
</dbReference>
<keyword evidence="3" id="KW-1185">Reference proteome</keyword>
<dbReference type="Proteomes" id="UP000443582">
    <property type="component" value="Unassembled WGS sequence"/>
</dbReference>
<evidence type="ECO:0000313" key="3">
    <source>
        <dbReference type="Proteomes" id="UP000443582"/>
    </source>
</evidence>
<dbReference type="EMBL" id="QDKL01000003">
    <property type="protein sequence ID" value="RZF20931.1"/>
    <property type="molecule type" value="Genomic_DNA"/>
</dbReference>
<dbReference type="CDD" id="cd19094">
    <property type="entry name" value="AKR_Tas-like"/>
    <property type="match status" value="1"/>
</dbReference>